<dbReference type="PANTHER" id="PTHR43133:SF57">
    <property type="entry name" value="RNA POLYMERASE SIGMA-70 FACTOR"/>
    <property type="match status" value="1"/>
</dbReference>
<dbReference type="InterPro" id="IPR014284">
    <property type="entry name" value="RNA_pol_sigma-70_dom"/>
</dbReference>
<name>A0A1F5TNF1_9BACT</name>
<feature type="domain" description="RNA polymerase sigma factor 70 region 4 type 2" evidence="6">
    <location>
        <begin position="137"/>
        <end position="188"/>
    </location>
</feature>
<evidence type="ECO:0000256" key="2">
    <source>
        <dbReference type="ARBA" id="ARBA00023015"/>
    </source>
</evidence>
<evidence type="ECO:0000256" key="1">
    <source>
        <dbReference type="ARBA" id="ARBA00010641"/>
    </source>
</evidence>
<proteinExistence type="inferred from homology"/>
<dbReference type="InterPro" id="IPR013249">
    <property type="entry name" value="RNA_pol_sigma70_r4_t2"/>
</dbReference>
<dbReference type="NCBIfam" id="TIGR02937">
    <property type="entry name" value="sigma70-ECF"/>
    <property type="match status" value="1"/>
</dbReference>
<protein>
    <recommendedName>
        <fullName evidence="9">HTH luxR-type domain-containing protein</fullName>
    </recommendedName>
</protein>
<dbReference type="Pfam" id="PF08281">
    <property type="entry name" value="Sigma70_r4_2"/>
    <property type="match status" value="1"/>
</dbReference>
<dbReference type="GO" id="GO:0006352">
    <property type="term" value="P:DNA-templated transcription initiation"/>
    <property type="evidence" value="ECO:0007669"/>
    <property type="project" value="InterPro"/>
</dbReference>
<dbReference type="Gene3D" id="1.10.1740.10">
    <property type="match status" value="1"/>
</dbReference>
<evidence type="ECO:0000259" key="5">
    <source>
        <dbReference type="Pfam" id="PF04542"/>
    </source>
</evidence>
<evidence type="ECO:0008006" key="9">
    <source>
        <dbReference type="Google" id="ProtNLM"/>
    </source>
</evidence>
<comment type="similarity">
    <text evidence="1">Belongs to the sigma-70 factor family. ECF subfamily.</text>
</comment>
<dbReference type="InterPro" id="IPR036388">
    <property type="entry name" value="WH-like_DNA-bd_sf"/>
</dbReference>
<reference evidence="7 8" key="1">
    <citation type="journal article" date="2016" name="Nat. Commun.">
        <title>Thousands of microbial genomes shed light on interconnected biogeochemical processes in an aquifer system.</title>
        <authorList>
            <person name="Anantharaman K."/>
            <person name="Brown C.T."/>
            <person name="Hug L.A."/>
            <person name="Sharon I."/>
            <person name="Castelle C.J."/>
            <person name="Probst A.J."/>
            <person name="Thomas B.C."/>
            <person name="Singh A."/>
            <person name="Wilkins M.J."/>
            <person name="Karaoz U."/>
            <person name="Brodie E.L."/>
            <person name="Williams K.H."/>
            <person name="Hubbard S.S."/>
            <person name="Banfield J.F."/>
        </authorList>
    </citation>
    <scope>NUCLEOTIDE SEQUENCE [LARGE SCALE GENOMIC DNA]</scope>
</reference>
<dbReference type="SUPFAM" id="SSF88946">
    <property type="entry name" value="Sigma2 domain of RNA polymerase sigma factors"/>
    <property type="match status" value="1"/>
</dbReference>
<organism evidence="7 8">
    <name type="scientific">Candidatus Falkowbacteria bacterium RIFOXYD2_FULL_34_120</name>
    <dbReference type="NCBI Taxonomy" id="1798007"/>
    <lineage>
        <taxon>Bacteria</taxon>
        <taxon>Candidatus Falkowiibacteriota</taxon>
    </lineage>
</organism>
<dbReference type="InterPro" id="IPR013325">
    <property type="entry name" value="RNA_pol_sigma_r2"/>
</dbReference>
<dbReference type="EMBL" id="MFGO01000027">
    <property type="protein sequence ID" value="OGF40493.1"/>
    <property type="molecule type" value="Genomic_DNA"/>
</dbReference>
<comment type="caution">
    <text evidence="7">The sequence shown here is derived from an EMBL/GenBank/DDBJ whole genome shotgun (WGS) entry which is preliminary data.</text>
</comment>
<gene>
    <name evidence="7" type="ORF">A2531_02890</name>
</gene>
<dbReference type="Proteomes" id="UP000177579">
    <property type="component" value="Unassembled WGS sequence"/>
</dbReference>
<dbReference type="Gene3D" id="1.10.10.10">
    <property type="entry name" value="Winged helix-like DNA-binding domain superfamily/Winged helix DNA-binding domain"/>
    <property type="match status" value="1"/>
</dbReference>
<keyword evidence="4" id="KW-0804">Transcription</keyword>
<evidence type="ECO:0000313" key="7">
    <source>
        <dbReference type="EMBL" id="OGF40493.1"/>
    </source>
</evidence>
<dbReference type="GO" id="GO:0016987">
    <property type="term" value="F:sigma factor activity"/>
    <property type="evidence" value="ECO:0007669"/>
    <property type="project" value="UniProtKB-KW"/>
</dbReference>
<feature type="domain" description="RNA polymerase sigma-70 region 2" evidence="5">
    <location>
        <begin position="44"/>
        <end position="109"/>
    </location>
</feature>
<dbReference type="InterPro" id="IPR039425">
    <property type="entry name" value="RNA_pol_sigma-70-like"/>
</dbReference>
<dbReference type="SUPFAM" id="SSF88659">
    <property type="entry name" value="Sigma3 and sigma4 domains of RNA polymerase sigma factors"/>
    <property type="match status" value="1"/>
</dbReference>
<dbReference type="Pfam" id="PF04542">
    <property type="entry name" value="Sigma70_r2"/>
    <property type="match status" value="1"/>
</dbReference>
<sequence length="204" mass="24288">MLLFYHFIVVISESIKNNLIMDKELISIIENCQKGRAEKFAYIYDAFIEKIYKFIYYKTGHRETAEDLTSQTFFKALEKIDTFKIHDNFSAWLYRIARNLVIDYYRTKKNNNDIDDVWDLSSKEDLELDIDNKNKILEIKKYLQNLKVEQREIVIMRVWEGLTYKEIADILGKNVGGVKMIFSRTISKLRKEMPLALFIAFLIN</sequence>
<dbReference type="AlphaFoldDB" id="A0A1F5TNF1"/>
<evidence type="ECO:0000313" key="8">
    <source>
        <dbReference type="Proteomes" id="UP000177579"/>
    </source>
</evidence>
<keyword evidence="3" id="KW-0731">Sigma factor</keyword>
<evidence type="ECO:0000256" key="4">
    <source>
        <dbReference type="ARBA" id="ARBA00023163"/>
    </source>
</evidence>
<dbReference type="GO" id="GO:0003677">
    <property type="term" value="F:DNA binding"/>
    <property type="evidence" value="ECO:0007669"/>
    <property type="project" value="InterPro"/>
</dbReference>
<dbReference type="CDD" id="cd06171">
    <property type="entry name" value="Sigma70_r4"/>
    <property type="match status" value="1"/>
</dbReference>
<keyword evidence="2" id="KW-0805">Transcription regulation</keyword>
<dbReference type="PANTHER" id="PTHR43133">
    <property type="entry name" value="RNA POLYMERASE ECF-TYPE SIGMA FACTO"/>
    <property type="match status" value="1"/>
</dbReference>
<dbReference type="InterPro" id="IPR007627">
    <property type="entry name" value="RNA_pol_sigma70_r2"/>
</dbReference>
<evidence type="ECO:0000259" key="6">
    <source>
        <dbReference type="Pfam" id="PF08281"/>
    </source>
</evidence>
<evidence type="ECO:0000256" key="3">
    <source>
        <dbReference type="ARBA" id="ARBA00023082"/>
    </source>
</evidence>
<dbReference type="InterPro" id="IPR013324">
    <property type="entry name" value="RNA_pol_sigma_r3/r4-like"/>
</dbReference>
<accession>A0A1F5TNF1</accession>